<feature type="region of interest" description="Disordered" evidence="1">
    <location>
        <begin position="94"/>
        <end position="113"/>
    </location>
</feature>
<sequence length="218" mass="23845">MERTTRRAVLGAIALAPVAAIPAATATVPSSRWTELLATYRKAEATRKAFDRDVYMPAFNAYQREADALPHHTMTYDAMGGRRMLTTQNPGDVQFARSFAGPRSDGQSPDTRSVRRGLQLNDTWHTDMLAFVAAADQREAERQSLHDRHGIDKLDERGSDLTDAECEALEAAIMHPVNTITELNEKIGIINETEGFELGFTAKAVTADIARLAASSAA</sequence>
<protein>
    <submittedName>
        <fullName evidence="3">Uncharacterized protein</fullName>
    </submittedName>
</protein>
<keyword evidence="4" id="KW-1185">Reference proteome</keyword>
<dbReference type="HOGENOM" id="CLU_1266220_0_0_5"/>
<accession>W0A6V1</accession>
<reference evidence="3 4" key="1">
    <citation type="submission" date="2013-07" db="EMBL/GenBank/DDBJ databases">
        <title>Completed genome of Sphingomonas sanxanigenens NX02.</title>
        <authorList>
            <person name="Ma T."/>
            <person name="Huang H."/>
            <person name="Wu M."/>
            <person name="Li X."/>
            <person name="Li G."/>
        </authorList>
    </citation>
    <scope>NUCLEOTIDE SEQUENCE [LARGE SCALE GENOMIC DNA]</scope>
    <source>
        <strain evidence="3 4">NX02</strain>
    </source>
</reference>
<dbReference type="STRING" id="1123269.NX02_05385"/>
<evidence type="ECO:0000313" key="4">
    <source>
        <dbReference type="Proteomes" id="UP000018851"/>
    </source>
</evidence>
<dbReference type="eggNOG" id="ENOG5030YNW">
    <property type="taxonomic scope" value="Bacteria"/>
</dbReference>
<dbReference type="EMBL" id="CP006644">
    <property type="protein sequence ID" value="AHE52816.1"/>
    <property type="molecule type" value="Genomic_DNA"/>
</dbReference>
<dbReference type="PATRIC" id="fig|1123269.5.peg.1047"/>
<dbReference type="Proteomes" id="UP000018851">
    <property type="component" value="Chromosome"/>
</dbReference>
<keyword evidence="2" id="KW-0732">Signal</keyword>
<gene>
    <name evidence="3" type="ORF">NX02_05385</name>
</gene>
<evidence type="ECO:0000313" key="3">
    <source>
        <dbReference type="EMBL" id="AHE52816.1"/>
    </source>
</evidence>
<name>W0A6V1_9SPHN</name>
<dbReference type="AlphaFoldDB" id="W0A6V1"/>
<proteinExistence type="predicted"/>
<evidence type="ECO:0000256" key="2">
    <source>
        <dbReference type="SAM" id="SignalP"/>
    </source>
</evidence>
<organism evidence="3 4">
    <name type="scientific">Sphingomonas sanxanigenens DSM 19645 = NX02</name>
    <dbReference type="NCBI Taxonomy" id="1123269"/>
    <lineage>
        <taxon>Bacteria</taxon>
        <taxon>Pseudomonadati</taxon>
        <taxon>Pseudomonadota</taxon>
        <taxon>Alphaproteobacteria</taxon>
        <taxon>Sphingomonadales</taxon>
        <taxon>Sphingomonadaceae</taxon>
        <taxon>Sphingomonas</taxon>
    </lineage>
</organism>
<feature type="signal peptide" evidence="2">
    <location>
        <begin position="1"/>
        <end position="26"/>
    </location>
</feature>
<feature type="chain" id="PRO_5004785131" evidence="2">
    <location>
        <begin position="27"/>
        <end position="218"/>
    </location>
</feature>
<evidence type="ECO:0000256" key="1">
    <source>
        <dbReference type="SAM" id="MobiDB-lite"/>
    </source>
</evidence>
<dbReference type="KEGG" id="ssan:NX02_05385"/>